<reference evidence="3" key="1">
    <citation type="submission" date="2022-12" db="EMBL/GenBank/DDBJ databases">
        <title>Marinomonas 15G1-11 sp. nov, isolated from marine algae.</title>
        <authorList>
            <person name="Butt M."/>
            <person name="Choi D.G."/>
            <person name="Kim J.M."/>
            <person name="Lee J.K."/>
            <person name="Baek J.H."/>
            <person name="Jeon C.O."/>
        </authorList>
    </citation>
    <scope>NUCLEOTIDE SEQUENCE</scope>
    <source>
        <strain evidence="3">15G1-11</strain>
    </source>
</reference>
<keyword evidence="4" id="KW-1185">Reference proteome</keyword>
<evidence type="ECO:0000256" key="1">
    <source>
        <dbReference type="SAM" id="SignalP"/>
    </source>
</evidence>
<dbReference type="PANTHER" id="PTHR30535">
    <property type="entry name" value="VITAMIN B12-BINDING PROTEIN"/>
    <property type="match status" value="1"/>
</dbReference>
<dbReference type="Gene3D" id="3.40.50.1980">
    <property type="entry name" value="Nitrogenase molybdenum iron protein domain"/>
    <property type="match status" value="2"/>
</dbReference>
<dbReference type="EMBL" id="JAPUBN010000013">
    <property type="protein sequence ID" value="MCZ2721287.1"/>
    <property type="molecule type" value="Genomic_DNA"/>
</dbReference>
<evidence type="ECO:0000259" key="2">
    <source>
        <dbReference type="PROSITE" id="PS50983"/>
    </source>
</evidence>
<evidence type="ECO:0000313" key="4">
    <source>
        <dbReference type="Proteomes" id="UP001149719"/>
    </source>
</evidence>
<keyword evidence="1" id="KW-0732">Signal</keyword>
<dbReference type="RefSeq" id="WP_269123937.1">
    <property type="nucleotide sequence ID" value="NZ_JAPUBN010000013.1"/>
</dbReference>
<dbReference type="Pfam" id="PF01497">
    <property type="entry name" value="Peripla_BP_2"/>
    <property type="match status" value="1"/>
</dbReference>
<organism evidence="3 4">
    <name type="scientific">Marinomonas phaeophyticola</name>
    <dbReference type="NCBI Taxonomy" id="3004091"/>
    <lineage>
        <taxon>Bacteria</taxon>
        <taxon>Pseudomonadati</taxon>
        <taxon>Pseudomonadota</taxon>
        <taxon>Gammaproteobacteria</taxon>
        <taxon>Oceanospirillales</taxon>
        <taxon>Oceanospirillaceae</taxon>
        <taxon>Marinomonas</taxon>
    </lineage>
</organism>
<sequence length="300" mass="32142">MKWQTPVCITFISALCFASIFAFALQATQAISAEPVTAVHFDNVPTRVVSIGGATTEILFALGVGDRVIGSDTTSYYPEQAQETAKVGYMRALSAEGVLSLEPEVVFAAEGAGPAKVLSQLQALSTPWVSLPEVTSLDLLYENIMTIGQVMSREESSLALVARLKKEQFQLEQAIKADNKKPRILFVMQHTGSPMVAGRNTAADRMIRLAGGDNVASAVQGYKPLTAEAMVNLNPQWILSTTLGADKVGGTEGMHGLPGFKFTAAAKANHIIVMDGLFLLGFGPRTLQAAQELRSFLHDK</sequence>
<feature type="domain" description="Fe/B12 periplasmic-binding" evidence="2">
    <location>
        <begin position="47"/>
        <end position="300"/>
    </location>
</feature>
<evidence type="ECO:0000313" key="3">
    <source>
        <dbReference type="EMBL" id="MCZ2721287.1"/>
    </source>
</evidence>
<feature type="chain" id="PRO_5046507546" evidence="1">
    <location>
        <begin position="25"/>
        <end position="300"/>
    </location>
</feature>
<name>A0ABT4JSD3_9GAMM</name>
<proteinExistence type="predicted"/>
<comment type="caution">
    <text evidence="3">The sequence shown here is derived from an EMBL/GenBank/DDBJ whole genome shotgun (WGS) entry which is preliminary data.</text>
</comment>
<gene>
    <name evidence="3" type="ORF">O1D97_06415</name>
</gene>
<accession>A0ABT4JSD3</accession>
<dbReference type="InterPro" id="IPR050902">
    <property type="entry name" value="ABC_Transporter_SBP"/>
</dbReference>
<dbReference type="InterPro" id="IPR002491">
    <property type="entry name" value="ABC_transptr_periplasmic_BD"/>
</dbReference>
<dbReference type="PANTHER" id="PTHR30535:SF4">
    <property type="entry name" value="HEMIN-BINDING PERIPLASMIC PROTEIN HMUT"/>
    <property type="match status" value="1"/>
</dbReference>
<dbReference type="SUPFAM" id="SSF53807">
    <property type="entry name" value="Helical backbone' metal receptor"/>
    <property type="match status" value="1"/>
</dbReference>
<feature type="signal peptide" evidence="1">
    <location>
        <begin position="1"/>
        <end position="24"/>
    </location>
</feature>
<protein>
    <submittedName>
        <fullName evidence="3">ABC transporter substrate-binding protein</fullName>
    </submittedName>
</protein>
<dbReference type="Proteomes" id="UP001149719">
    <property type="component" value="Unassembled WGS sequence"/>
</dbReference>
<dbReference type="PROSITE" id="PS50983">
    <property type="entry name" value="FE_B12_PBP"/>
    <property type="match status" value="1"/>
</dbReference>